<keyword evidence="2" id="KW-0378">Hydrolase</keyword>
<evidence type="ECO:0000259" key="1">
    <source>
        <dbReference type="Pfam" id="PF00561"/>
    </source>
</evidence>
<dbReference type="Proteomes" id="UP000193484">
    <property type="component" value="Unassembled WGS sequence"/>
</dbReference>
<dbReference type="EMBL" id="LQOJ01000050">
    <property type="protein sequence ID" value="ORV00022.1"/>
    <property type="molecule type" value="Genomic_DNA"/>
</dbReference>
<dbReference type="PRINTS" id="PR00111">
    <property type="entry name" value="ABHYDROLASE"/>
</dbReference>
<dbReference type="GO" id="GO:0016020">
    <property type="term" value="C:membrane"/>
    <property type="evidence" value="ECO:0007669"/>
    <property type="project" value="TreeGrafter"/>
</dbReference>
<dbReference type="SUPFAM" id="SSF53474">
    <property type="entry name" value="alpha/beta-Hydrolases"/>
    <property type="match status" value="1"/>
</dbReference>
<dbReference type="STRING" id="1793.AWC04_15835"/>
<dbReference type="Gene3D" id="3.40.50.1820">
    <property type="entry name" value="alpha/beta hydrolase"/>
    <property type="match status" value="1"/>
</dbReference>
<evidence type="ECO:0000313" key="3">
    <source>
        <dbReference type="Proteomes" id="UP000193484"/>
    </source>
</evidence>
<dbReference type="PRINTS" id="PR00412">
    <property type="entry name" value="EPOXHYDRLASE"/>
</dbReference>
<dbReference type="InterPro" id="IPR000639">
    <property type="entry name" value="Epox_hydrolase-like"/>
</dbReference>
<dbReference type="InterPro" id="IPR000073">
    <property type="entry name" value="AB_hydrolase_1"/>
</dbReference>
<feature type="domain" description="AB hydrolase-1" evidence="1">
    <location>
        <begin position="58"/>
        <end position="293"/>
    </location>
</feature>
<proteinExistence type="predicted"/>
<evidence type="ECO:0000313" key="2">
    <source>
        <dbReference type="EMBL" id="ORV00022.1"/>
    </source>
</evidence>
<dbReference type="PANTHER" id="PTHR43798:SF33">
    <property type="entry name" value="HYDROLASE, PUTATIVE (AFU_ORTHOLOGUE AFUA_2G14860)-RELATED"/>
    <property type="match status" value="1"/>
</dbReference>
<dbReference type="GO" id="GO:0016787">
    <property type="term" value="F:hydrolase activity"/>
    <property type="evidence" value="ECO:0007669"/>
    <property type="project" value="UniProtKB-KW"/>
</dbReference>
<organism evidence="2 3">
    <name type="scientific">Mycolicibacterium fallax</name>
    <name type="common">Mycobacterium fallax</name>
    <dbReference type="NCBI Taxonomy" id="1793"/>
    <lineage>
        <taxon>Bacteria</taxon>
        <taxon>Bacillati</taxon>
        <taxon>Actinomycetota</taxon>
        <taxon>Actinomycetes</taxon>
        <taxon>Mycobacteriales</taxon>
        <taxon>Mycobacteriaceae</taxon>
        <taxon>Mycolicibacterium</taxon>
    </lineage>
</organism>
<dbReference type="AlphaFoldDB" id="A0A1X1R5T2"/>
<gene>
    <name evidence="2" type="ORF">AWC04_15835</name>
</gene>
<dbReference type="Pfam" id="PF00561">
    <property type="entry name" value="Abhydrolase_1"/>
    <property type="match status" value="1"/>
</dbReference>
<dbReference type="OrthoDB" id="5495375at2"/>
<protein>
    <submittedName>
        <fullName evidence="2">Alpha/beta hydrolase</fullName>
    </submittedName>
</protein>
<sequence length="306" mass="31573">MKRRVLAVMLLVVLVGLGGNAVLVARTERAAEAFGGGRVLALPGPDLNVREYGPAGGPAIVLLHGYSASIQWWEPVAEALAAATGRRVIALDLVGHGGSEAPRAAQAYGAEGQAAAVRAALDALGVRRAALVGHSMGGGVATAVAEAEPERIERVVVVDTYGDTGLVAIPAMRSVVCAPVLGPAVDRFRGIDALSTSSLQTGFAADYPVPDFAYRSLQRLTHTGVCDSDAIEDLNAVRPVADRLAGLGRPVLVLWGERDVITPTGPNVARFTAAGLPPRVIAGSGHSVMVERPEEFLAAVTDFLAA</sequence>
<dbReference type="PANTHER" id="PTHR43798">
    <property type="entry name" value="MONOACYLGLYCEROL LIPASE"/>
    <property type="match status" value="1"/>
</dbReference>
<dbReference type="InterPro" id="IPR050266">
    <property type="entry name" value="AB_hydrolase_sf"/>
</dbReference>
<dbReference type="InterPro" id="IPR029058">
    <property type="entry name" value="AB_hydrolase_fold"/>
</dbReference>
<accession>A0A1X1R5T2</accession>
<dbReference type="RefSeq" id="WP_085098653.1">
    <property type="nucleotide sequence ID" value="NZ_AP022603.1"/>
</dbReference>
<reference evidence="2 3" key="1">
    <citation type="submission" date="2016-01" db="EMBL/GenBank/DDBJ databases">
        <title>The new phylogeny of the genus Mycobacterium.</title>
        <authorList>
            <person name="Tarcisio F."/>
            <person name="Conor M."/>
            <person name="Antonella G."/>
            <person name="Elisabetta G."/>
            <person name="Giulia F.S."/>
            <person name="Sara T."/>
            <person name="Anna F."/>
            <person name="Clotilde B."/>
            <person name="Roberto B."/>
            <person name="Veronica D.S."/>
            <person name="Fabio R."/>
            <person name="Monica P."/>
            <person name="Olivier J."/>
            <person name="Enrico T."/>
            <person name="Nicola S."/>
        </authorList>
    </citation>
    <scope>NUCLEOTIDE SEQUENCE [LARGE SCALE GENOMIC DNA]</scope>
    <source>
        <strain evidence="2 3">DSM 44179</strain>
    </source>
</reference>
<keyword evidence="3" id="KW-1185">Reference proteome</keyword>
<name>A0A1X1R5T2_MYCFA</name>
<comment type="caution">
    <text evidence="2">The sequence shown here is derived from an EMBL/GenBank/DDBJ whole genome shotgun (WGS) entry which is preliminary data.</text>
</comment>